<dbReference type="OrthoDB" id="418748at2759"/>
<dbReference type="InterPro" id="IPR027124">
    <property type="entry name" value="Swc5/CFDP1/2"/>
</dbReference>
<evidence type="ECO:0000313" key="1">
    <source>
        <dbReference type="RefSeq" id="XP_016445830.1"/>
    </source>
</evidence>
<dbReference type="KEGG" id="nta:107771018"/>
<reference evidence="1" key="1">
    <citation type="submission" date="2025-08" db="UniProtKB">
        <authorList>
            <consortium name="RefSeq"/>
        </authorList>
    </citation>
    <scope>IDENTIFICATION</scope>
</reference>
<organism evidence="1">
    <name type="scientific">Nicotiana tabacum</name>
    <name type="common">Common tobacco</name>
    <dbReference type="NCBI Taxonomy" id="4097"/>
    <lineage>
        <taxon>Eukaryota</taxon>
        <taxon>Viridiplantae</taxon>
        <taxon>Streptophyta</taxon>
        <taxon>Embryophyta</taxon>
        <taxon>Tracheophyta</taxon>
        <taxon>Spermatophyta</taxon>
        <taxon>Magnoliopsida</taxon>
        <taxon>eudicotyledons</taxon>
        <taxon>Gunneridae</taxon>
        <taxon>Pentapetalae</taxon>
        <taxon>asterids</taxon>
        <taxon>lamiids</taxon>
        <taxon>Solanales</taxon>
        <taxon>Solanaceae</taxon>
        <taxon>Nicotianoideae</taxon>
        <taxon>Nicotianeae</taxon>
        <taxon>Nicotiana</taxon>
    </lineage>
</organism>
<protein>
    <recommendedName>
        <fullName evidence="2">Craniofacial development protein 2-like</fullName>
    </recommendedName>
</protein>
<evidence type="ECO:0008006" key="2">
    <source>
        <dbReference type="Google" id="ProtNLM"/>
    </source>
</evidence>
<dbReference type="RefSeq" id="XP_016445830.1">
    <property type="nucleotide sequence ID" value="XM_016590344.1"/>
</dbReference>
<dbReference type="Gene3D" id="3.60.10.10">
    <property type="entry name" value="Endonuclease/exonuclease/phosphatase"/>
    <property type="match status" value="1"/>
</dbReference>
<dbReference type="PANTHER" id="PTHR23227:SF67">
    <property type="entry name" value="CRANIOFACIAL DEVELOPMENT PROTEIN 2-LIKE"/>
    <property type="match status" value="1"/>
</dbReference>
<name>A0A1S3Y154_TOBAC</name>
<dbReference type="STRING" id="4097.A0A1S3Y154"/>
<dbReference type="InterPro" id="IPR036691">
    <property type="entry name" value="Endo/exonu/phosph_ase_sf"/>
</dbReference>
<dbReference type="PANTHER" id="PTHR23227">
    <property type="entry name" value="BUCENTAUR RELATED"/>
    <property type="match status" value="1"/>
</dbReference>
<proteinExistence type="predicted"/>
<dbReference type="AlphaFoldDB" id="A0A1S3Y154"/>
<accession>A0A1S3Y154</accession>
<dbReference type="SUPFAM" id="SSF56219">
    <property type="entry name" value="DNase I-like"/>
    <property type="match status" value="1"/>
</dbReference>
<dbReference type="PaxDb" id="4097-A0A1S3Y154"/>
<gene>
    <name evidence="1" type="primary">LOC107771018</name>
</gene>
<sequence length="140" mass="15870">MYISGWRTRDLVVEVRRVNDKLMTIKLVVGEFMLNVISAYTPQVGLGKEVERHFWDELDEVVRGIPLNEKLFIGGDFNGHIRLTSQGYDDVHDGFDFGVRNGGCTLLLDFAKAFDLVIANSGFRKNEENLVTFQNTVAQT</sequence>